<keyword evidence="3" id="KW-0378">Hydrolase</keyword>
<dbReference type="EC" id="3.5.3.26" evidence="3"/>
<gene>
    <name evidence="3" type="primary">allE</name>
    <name evidence="3" type="ORF">ACFPT7_12185</name>
</gene>
<organism evidence="3 4">
    <name type="scientific">Acidicapsa dinghuensis</name>
    <dbReference type="NCBI Taxonomy" id="2218256"/>
    <lineage>
        <taxon>Bacteria</taxon>
        <taxon>Pseudomonadati</taxon>
        <taxon>Acidobacteriota</taxon>
        <taxon>Terriglobia</taxon>
        <taxon>Terriglobales</taxon>
        <taxon>Acidobacteriaceae</taxon>
        <taxon>Acidicapsa</taxon>
    </lineage>
</organism>
<dbReference type="InterPro" id="IPR013096">
    <property type="entry name" value="Cupin_2"/>
</dbReference>
<dbReference type="Pfam" id="PF05899">
    <property type="entry name" value="Cupin_3"/>
    <property type="match status" value="1"/>
</dbReference>
<dbReference type="GO" id="GO:0071522">
    <property type="term" value="F:ureidoglycine aminohydrolase activity"/>
    <property type="evidence" value="ECO:0007669"/>
    <property type="project" value="UniProtKB-EC"/>
</dbReference>
<dbReference type="InterPro" id="IPR008579">
    <property type="entry name" value="UGlyAH_Cupin_dom"/>
</dbReference>
<evidence type="ECO:0000259" key="1">
    <source>
        <dbReference type="Pfam" id="PF05899"/>
    </source>
</evidence>
<dbReference type="InterPro" id="IPR011051">
    <property type="entry name" value="RmlC_Cupin_sf"/>
</dbReference>
<accession>A0ABW1EGC1</accession>
<name>A0ABW1EGC1_9BACT</name>
<dbReference type="PANTHER" id="PTHR34571">
    <property type="entry name" value="(S)-UREIDOGLYCINE AMINOHYDROLASE"/>
    <property type="match status" value="1"/>
</dbReference>
<comment type="caution">
    <text evidence="3">The sequence shown here is derived from an EMBL/GenBank/DDBJ whole genome shotgun (WGS) entry which is preliminary data.</text>
</comment>
<dbReference type="CDD" id="cd02212">
    <property type="entry name" value="cupin_UGlyAH_C"/>
    <property type="match status" value="1"/>
</dbReference>
<evidence type="ECO:0000259" key="2">
    <source>
        <dbReference type="Pfam" id="PF07883"/>
    </source>
</evidence>
<feature type="domain" description="Cupin type-2" evidence="2">
    <location>
        <begin position="176"/>
        <end position="242"/>
    </location>
</feature>
<feature type="domain" description="(S)-ureidoglycine aminohydrolase cupin" evidence="1">
    <location>
        <begin position="52"/>
        <end position="124"/>
    </location>
</feature>
<dbReference type="InterPro" id="IPR017627">
    <property type="entry name" value="UGHY"/>
</dbReference>
<keyword evidence="4" id="KW-1185">Reference proteome</keyword>
<dbReference type="NCBIfam" id="TIGR03214">
    <property type="entry name" value="ura-cupin"/>
    <property type="match status" value="1"/>
</dbReference>
<dbReference type="InterPro" id="IPR044697">
    <property type="entry name" value="UGlyAH_cupin_C"/>
</dbReference>
<protein>
    <submittedName>
        <fullName evidence="3">(S)-ureidoglycine aminohydrolase</fullName>
        <ecNumber evidence="3">3.5.3.26</ecNumber>
    </submittedName>
</protein>
<dbReference type="SUPFAM" id="SSF51182">
    <property type="entry name" value="RmlC-like cupins"/>
    <property type="match status" value="1"/>
</dbReference>
<sequence length="256" mass="28087">MLFHLGETRSSLKTDHLLQTPDTFIRTPLAGSPNVDFIVHTAPRIGAGFTQMTVEFREGGRLGAASEGIERFLYVLEGSLTAETEAGALAHALAAGDFLYLPPGCGYSVSGAAGSRAVLIEKRYQNLNSQVNHEVKLEVIAGRESETNPEPLGGDPDLLVRRLMPDGLEWDFAVNTMTYAPGAALSQVEIHVMEHGLLMLEGGGIYRLGDSWYPVMAGDFIWMAPYCPQWFGAIGKTPAKYLIYKDWYRHLLEAAR</sequence>
<dbReference type="EMBL" id="JBHSPH010000003">
    <property type="protein sequence ID" value="MFC5863055.1"/>
    <property type="molecule type" value="Genomic_DNA"/>
</dbReference>
<reference evidence="4" key="1">
    <citation type="journal article" date="2019" name="Int. J. Syst. Evol. Microbiol.">
        <title>The Global Catalogue of Microorganisms (GCM) 10K type strain sequencing project: providing services to taxonomists for standard genome sequencing and annotation.</title>
        <authorList>
            <consortium name="The Broad Institute Genomics Platform"/>
            <consortium name="The Broad Institute Genome Sequencing Center for Infectious Disease"/>
            <person name="Wu L."/>
            <person name="Ma J."/>
        </authorList>
    </citation>
    <scope>NUCLEOTIDE SEQUENCE [LARGE SCALE GENOMIC DNA]</scope>
    <source>
        <strain evidence="4">JCM 4087</strain>
    </source>
</reference>
<dbReference type="RefSeq" id="WP_263339386.1">
    <property type="nucleotide sequence ID" value="NZ_JAGSYH010000005.1"/>
</dbReference>
<dbReference type="Pfam" id="PF07883">
    <property type="entry name" value="Cupin_2"/>
    <property type="match status" value="1"/>
</dbReference>
<evidence type="ECO:0000313" key="4">
    <source>
        <dbReference type="Proteomes" id="UP001596091"/>
    </source>
</evidence>
<dbReference type="PANTHER" id="PTHR34571:SF1">
    <property type="entry name" value="(S)-UREIDOGLYCINE AMINOHYDROLASE"/>
    <property type="match status" value="1"/>
</dbReference>
<evidence type="ECO:0000313" key="3">
    <source>
        <dbReference type="EMBL" id="MFC5863055.1"/>
    </source>
</evidence>
<dbReference type="Gene3D" id="2.60.120.10">
    <property type="entry name" value="Jelly Rolls"/>
    <property type="match status" value="2"/>
</dbReference>
<dbReference type="Proteomes" id="UP001596091">
    <property type="component" value="Unassembled WGS sequence"/>
</dbReference>
<dbReference type="InterPro" id="IPR014710">
    <property type="entry name" value="RmlC-like_jellyroll"/>
</dbReference>
<proteinExistence type="predicted"/>